<keyword evidence="1" id="KW-1133">Transmembrane helix</keyword>
<feature type="transmembrane region" description="Helical" evidence="1">
    <location>
        <begin position="34"/>
        <end position="59"/>
    </location>
</feature>
<evidence type="ECO:0000256" key="1">
    <source>
        <dbReference type="SAM" id="Phobius"/>
    </source>
</evidence>
<keyword evidence="1" id="KW-0472">Membrane</keyword>
<feature type="non-terminal residue" evidence="2">
    <location>
        <position position="1"/>
    </location>
</feature>
<protein>
    <submittedName>
        <fullName evidence="2">Uncharacterized protein</fullName>
    </submittedName>
</protein>
<dbReference type="AlphaFoldDB" id="A0A0B6ZYM7"/>
<keyword evidence="1" id="KW-0812">Transmembrane</keyword>
<dbReference type="EMBL" id="HACG01026904">
    <property type="protein sequence ID" value="CEK73769.1"/>
    <property type="molecule type" value="Transcribed_RNA"/>
</dbReference>
<proteinExistence type="predicted"/>
<sequence>GSEVYLPAYWFELSFETEDDSLRNIKSIHNTFQLLNNICLCVGLLLCLMLAVLISCLIYQHIIKRMW</sequence>
<reference evidence="2" key="1">
    <citation type="submission" date="2014-12" db="EMBL/GenBank/DDBJ databases">
        <title>Insight into the proteome of Arion vulgaris.</title>
        <authorList>
            <person name="Aradska J."/>
            <person name="Bulat T."/>
            <person name="Smidak R."/>
            <person name="Sarate P."/>
            <person name="Gangsoo J."/>
            <person name="Sialana F."/>
            <person name="Bilban M."/>
            <person name="Lubec G."/>
        </authorList>
    </citation>
    <scope>NUCLEOTIDE SEQUENCE</scope>
    <source>
        <tissue evidence="2">Skin</tissue>
    </source>
</reference>
<gene>
    <name evidence="2" type="primary">ORF88190</name>
</gene>
<name>A0A0B6ZYM7_9EUPU</name>
<organism evidence="2">
    <name type="scientific">Arion vulgaris</name>
    <dbReference type="NCBI Taxonomy" id="1028688"/>
    <lineage>
        <taxon>Eukaryota</taxon>
        <taxon>Metazoa</taxon>
        <taxon>Spiralia</taxon>
        <taxon>Lophotrochozoa</taxon>
        <taxon>Mollusca</taxon>
        <taxon>Gastropoda</taxon>
        <taxon>Heterobranchia</taxon>
        <taxon>Euthyneura</taxon>
        <taxon>Panpulmonata</taxon>
        <taxon>Eupulmonata</taxon>
        <taxon>Stylommatophora</taxon>
        <taxon>Helicina</taxon>
        <taxon>Arionoidea</taxon>
        <taxon>Arionidae</taxon>
        <taxon>Arion</taxon>
    </lineage>
</organism>
<accession>A0A0B6ZYM7</accession>
<evidence type="ECO:0000313" key="2">
    <source>
        <dbReference type="EMBL" id="CEK73769.1"/>
    </source>
</evidence>